<dbReference type="Gene3D" id="3.40.50.720">
    <property type="entry name" value="NAD(P)-binding Rossmann-like Domain"/>
    <property type="match status" value="1"/>
</dbReference>
<name>A0AAW3RZC8_9GAMM</name>
<evidence type="ECO:0000313" key="3">
    <source>
        <dbReference type="Proteomes" id="UP000584405"/>
    </source>
</evidence>
<organism evidence="2 3">
    <name type="scientific">Pectobacterium versatile</name>
    <dbReference type="NCBI Taxonomy" id="2488639"/>
    <lineage>
        <taxon>Bacteria</taxon>
        <taxon>Pseudomonadati</taxon>
        <taxon>Pseudomonadota</taxon>
        <taxon>Gammaproteobacteria</taxon>
        <taxon>Enterobacterales</taxon>
        <taxon>Pectobacteriaceae</taxon>
        <taxon>Pectobacterium</taxon>
    </lineage>
</organism>
<dbReference type="Gene3D" id="3.90.25.10">
    <property type="entry name" value="UDP-galactose 4-epimerase, domain 1"/>
    <property type="match status" value="1"/>
</dbReference>
<dbReference type="InterPro" id="IPR013445">
    <property type="entry name" value="CDP_4_6_deHydtase"/>
</dbReference>
<dbReference type="EMBL" id="JACDRT010000023">
    <property type="protein sequence ID" value="MBA0161265.1"/>
    <property type="molecule type" value="Genomic_DNA"/>
</dbReference>
<dbReference type="Proteomes" id="UP000584405">
    <property type="component" value="Unassembled WGS sequence"/>
</dbReference>
<dbReference type="PANTHER" id="PTHR43000">
    <property type="entry name" value="DTDP-D-GLUCOSE 4,6-DEHYDRATASE-RELATED"/>
    <property type="match status" value="1"/>
</dbReference>
<dbReference type="GO" id="GO:0047733">
    <property type="term" value="F:CDP-glucose 4,6-dehydratase activity"/>
    <property type="evidence" value="ECO:0007669"/>
    <property type="project" value="UniProtKB-EC"/>
</dbReference>
<dbReference type="InterPro" id="IPR036291">
    <property type="entry name" value="NAD(P)-bd_dom_sf"/>
</dbReference>
<dbReference type="RefSeq" id="WP_158583737.1">
    <property type="nucleotide sequence ID" value="NZ_CAKLII010000005.1"/>
</dbReference>
<dbReference type="AlphaFoldDB" id="A0AAW3RZC8"/>
<sequence>MVNSSFWQGKKVFVTGHTGFKGSWLCLWLQSMGAEVKGYALQAPTFPSIYQSARIEEGMSSEIGDIRDYQKMEESIRAFGPEIVFHMAAQPLVRLSYDIPVDTYATNVMGTVHLLEAIRKIGGVKAVVNITSDKCYENKEWVWGYRENEPMGGYDPYSNSKGCAELVAAAYRQSYFNADKYQEHGCALASVRAGNVIGGGDWALDRLIPDILKAFEEQRPVLVRSPYAIRPWQHVLEPLSGYLCIAQALYLNGTEYAEGWNFGPLDKDAQPVQWIVEKMVGAWGGDASWILDDGEHPHEAHYLKLDCSKAKMRLNWAPIWRLEETLNRIVVWHKAWLAGADMRQATLNEIHDYMKTQNDKGHY</sequence>
<reference evidence="2 3" key="1">
    <citation type="submission" date="2020-07" db="EMBL/GenBank/DDBJ databases">
        <title>Updated taxonomy of Pectobacterium genus in the CIRM-CFBP bacterial collection: when new species reveal old endemic population.</title>
        <authorList>
            <person name="Pedron J."/>
            <person name="Barny M.A."/>
            <person name="Portier P."/>
        </authorList>
    </citation>
    <scope>NUCLEOTIDE SEQUENCE [LARGE SCALE GENOMIC DNA]</scope>
    <source>
        <strain evidence="2 3">CFBP5669</strain>
    </source>
</reference>
<keyword evidence="2" id="KW-0456">Lyase</keyword>
<dbReference type="Pfam" id="PF16363">
    <property type="entry name" value="GDP_Man_Dehyd"/>
    <property type="match status" value="1"/>
</dbReference>
<accession>A0AAW3RZC8</accession>
<protein>
    <submittedName>
        <fullName evidence="2">CDP-glucose 4,6-dehydratase</fullName>
        <ecNumber evidence="2">4.2.1.45</ecNumber>
    </submittedName>
</protein>
<evidence type="ECO:0000313" key="2">
    <source>
        <dbReference type="EMBL" id="MBA0161265.1"/>
    </source>
</evidence>
<gene>
    <name evidence="2" type="primary">rfbG</name>
    <name evidence="2" type="ORF">H0253_20785</name>
</gene>
<dbReference type="InterPro" id="IPR016040">
    <property type="entry name" value="NAD(P)-bd_dom"/>
</dbReference>
<proteinExistence type="predicted"/>
<comment type="caution">
    <text evidence="2">The sequence shown here is derived from an EMBL/GenBank/DDBJ whole genome shotgun (WGS) entry which is preliminary data.</text>
</comment>
<dbReference type="CDD" id="cd05252">
    <property type="entry name" value="CDP_GD_SDR_e"/>
    <property type="match status" value="1"/>
</dbReference>
<evidence type="ECO:0000259" key="1">
    <source>
        <dbReference type="Pfam" id="PF16363"/>
    </source>
</evidence>
<feature type="domain" description="NAD(P)-binding" evidence="1">
    <location>
        <begin position="13"/>
        <end position="327"/>
    </location>
</feature>
<dbReference type="EC" id="4.2.1.45" evidence="2"/>
<dbReference type="SUPFAM" id="SSF51735">
    <property type="entry name" value="NAD(P)-binding Rossmann-fold domains"/>
    <property type="match status" value="1"/>
</dbReference>
<dbReference type="NCBIfam" id="TIGR02622">
    <property type="entry name" value="CDP_4_6_dhtase"/>
    <property type="match status" value="1"/>
</dbReference>